<dbReference type="OrthoDB" id="319724at2"/>
<dbReference type="Gene3D" id="3.90.25.10">
    <property type="entry name" value="UDP-galactose 4-epimerase, domain 1"/>
    <property type="match status" value="1"/>
</dbReference>
<dbReference type="Gene3D" id="3.40.50.720">
    <property type="entry name" value="NAD(P)-binding Rossmann-like Domain"/>
    <property type="match status" value="1"/>
</dbReference>
<organism evidence="4 5">
    <name type="scientific">Kaistella daneshvariae</name>
    <dbReference type="NCBI Taxonomy" id="2487074"/>
    <lineage>
        <taxon>Bacteria</taxon>
        <taxon>Pseudomonadati</taxon>
        <taxon>Bacteroidota</taxon>
        <taxon>Flavobacteriia</taxon>
        <taxon>Flavobacteriales</taxon>
        <taxon>Weeksellaceae</taxon>
        <taxon>Chryseobacterium group</taxon>
        <taxon>Kaistella</taxon>
    </lineage>
</organism>
<accession>A0A3N0WRZ1</accession>
<dbReference type="PANTHER" id="PTHR47706:SF1">
    <property type="entry name" value="CIPA-LIKE, PUTATIVE (AFU_ORTHOLOGUE AFUA_1G12460)-RELATED"/>
    <property type="match status" value="1"/>
</dbReference>
<evidence type="ECO:0000256" key="1">
    <source>
        <dbReference type="ARBA" id="ARBA00022857"/>
    </source>
</evidence>
<dbReference type="InterPro" id="IPR051609">
    <property type="entry name" value="NmrA/Isoflavone_reductase-like"/>
</dbReference>
<dbReference type="InterPro" id="IPR008030">
    <property type="entry name" value="NmrA-like"/>
</dbReference>
<reference evidence="5" key="2">
    <citation type="submission" date="2018-11" db="EMBL/GenBank/DDBJ databases">
        <title>Proposal to divide the Flavobacteriaceae and reorganize its genera based on Amino Acid Identity values calculated from whole genome sequences.</title>
        <authorList>
            <person name="Nicholson A.C."/>
            <person name="Gulvik C.A."/>
            <person name="Whitney A.M."/>
            <person name="Humrighouse B.W."/>
            <person name="Bell M."/>
            <person name="Holmens B."/>
            <person name="Steigerwalt A."/>
            <person name="Villarma A."/>
            <person name="Sheth M."/>
            <person name="Batra D."/>
            <person name="Pryor J."/>
            <person name="Bernardet J.-F."/>
            <person name="Hugo C."/>
            <person name="Kampfer P."/>
            <person name="Newman J."/>
            <person name="Mcquiston J.R."/>
        </authorList>
    </citation>
    <scope>NUCLEOTIDE SEQUENCE [LARGE SCALE GENOMIC DNA]</scope>
    <source>
        <strain evidence="5">H3056</strain>
    </source>
</reference>
<protein>
    <submittedName>
        <fullName evidence="4">NAD-dependent epimerase/dehydratase family protein</fullName>
    </submittedName>
</protein>
<evidence type="ECO:0000313" key="5">
    <source>
        <dbReference type="Proteomes" id="UP000270224"/>
    </source>
</evidence>
<comment type="caution">
    <text evidence="4">The sequence shown here is derived from an EMBL/GenBank/DDBJ whole genome shotgun (WGS) entry which is preliminary data.</text>
</comment>
<dbReference type="Proteomes" id="UP000270224">
    <property type="component" value="Unassembled WGS sequence"/>
</dbReference>
<name>A0A3N0WRZ1_9FLAO</name>
<dbReference type="RefSeq" id="WP_123266180.1">
    <property type="nucleotide sequence ID" value="NZ_RJUG01000004.1"/>
</dbReference>
<evidence type="ECO:0000259" key="3">
    <source>
        <dbReference type="Pfam" id="PF05368"/>
    </source>
</evidence>
<reference evidence="5" key="1">
    <citation type="submission" date="2018-11" db="EMBL/GenBank/DDBJ databases">
        <title>Proposal to divide the Flavobacteriaceae and reorganize its genera based on Amino Acid Identity values calculated from whole genome sequences.</title>
        <authorList>
            <person name="Nicholson A.C."/>
            <person name="Gulvik C.A."/>
            <person name="Whitney A.M."/>
            <person name="Humrighouse B.W."/>
            <person name="Bell M."/>
            <person name="Holmes B."/>
            <person name="Steigerwalt A."/>
            <person name="Villarma A."/>
            <person name="Sheth M."/>
            <person name="Batra D."/>
            <person name="Pryor J."/>
            <person name="Bernardet J.-F."/>
            <person name="Hugo C."/>
            <person name="Kampfer P."/>
            <person name="Newman J."/>
            <person name="Mcquiston J.R."/>
        </authorList>
    </citation>
    <scope>NUCLEOTIDE SEQUENCE [LARGE SCALE GENOMIC DNA]</scope>
    <source>
        <strain evidence="5">H3056</strain>
    </source>
</reference>
<dbReference type="SUPFAM" id="SSF51735">
    <property type="entry name" value="NAD(P)-binding Rossmann-fold domains"/>
    <property type="match status" value="1"/>
</dbReference>
<dbReference type="AlphaFoldDB" id="A0A3N0WRZ1"/>
<dbReference type="GO" id="GO:0016491">
    <property type="term" value="F:oxidoreductase activity"/>
    <property type="evidence" value="ECO:0007669"/>
    <property type="project" value="UniProtKB-KW"/>
</dbReference>
<dbReference type="EMBL" id="RJUG01000004">
    <property type="protein sequence ID" value="ROI07866.1"/>
    <property type="molecule type" value="Genomic_DNA"/>
</dbReference>
<dbReference type="InterPro" id="IPR036291">
    <property type="entry name" value="NAD(P)-bd_dom_sf"/>
</dbReference>
<keyword evidence="2" id="KW-0560">Oxidoreductase</keyword>
<evidence type="ECO:0000256" key="2">
    <source>
        <dbReference type="ARBA" id="ARBA00023002"/>
    </source>
</evidence>
<evidence type="ECO:0000313" key="4">
    <source>
        <dbReference type="EMBL" id="ROI07866.1"/>
    </source>
</evidence>
<dbReference type="Pfam" id="PF05368">
    <property type="entry name" value="NmrA"/>
    <property type="match status" value="1"/>
</dbReference>
<proteinExistence type="predicted"/>
<feature type="domain" description="NmrA-like" evidence="3">
    <location>
        <begin position="3"/>
        <end position="230"/>
    </location>
</feature>
<dbReference type="PANTHER" id="PTHR47706">
    <property type="entry name" value="NMRA-LIKE FAMILY PROTEIN"/>
    <property type="match status" value="1"/>
</dbReference>
<gene>
    <name evidence="4" type="ORF">EGI11_09335</name>
</gene>
<sequence length="302" mass="34270">MPEKTIIVAGGTGNLGGRIIKALLKKEVEVRVLVRSGSNKEKIAALEQLGAKIFTVDMNSEQEIAEVCKGATCVVSALAGLEDVIIETQKVLLNAAISAGVPRFIPSDYSLDFTRFKDGENRNLDLRRQFHHYLDSTSIAATSIFNFTFMDMLTNEIPMIIFRKRWVLYWGNADHKISFTTIDDTANYTANVAVDSSSPRYLRITGDQISPREIRETLNNVSGEKFRLVRTGGLGLLSTLTKITRLFSPSKDELYPAWQGMQYMRNMMDKRADLQTTDNDRYPNMKWTKVRDLLFNYLKYNQ</sequence>
<keyword evidence="1" id="KW-0521">NADP</keyword>